<protein>
    <recommendedName>
        <fullName evidence="1">Aminotransferase-like plant mobile domain-containing protein</fullName>
    </recommendedName>
</protein>
<dbReference type="Pfam" id="PF10536">
    <property type="entry name" value="PMD"/>
    <property type="match status" value="1"/>
</dbReference>
<dbReference type="Gramene" id="ERN02385">
    <property type="protein sequence ID" value="ERN02385"/>
    <property type="gene ID" value="AMTR_s00096p00098550"/>
</dbReference>
<dbReference type="Proteomes" id="UP000017836">
    <property type="component" value="Unassembled WGS sequence"/>
</dbReference>
<gene>
    <name evidence="2" type="ORF">AMTR_s00096p00098550</name>
</gene>
<organism evidence="2 3">
    <name type="scientific">Amborella trichopoda</name>
    <dbReference type="NCBI Taxonomy" id="13333"/>
    <lineage>
        <taxon>Eukaryota</taxon>
        <taxon>Viridiplantae</taxon>
        <taxon>Streptophyta</taxon>
        <taxon>Embryophyta</taxon>
        <taxon>Tracheophyta</taxon>
        <taxon>Spermatophyta</taxon>
        <taxon>Magnoliopsida</taxon>
        <taxon>Amborellales</taxon>
        <taxon>Amborellaceae</taxon>
        <taxon>Amborella</taxon>
    </lineage>
</organism>
<name>W1P5Z5_AMBTC</name>
<evidence type="ECO:0000313" key="2">
    <source>
        <dbReference type="EMBL" id="ERN02385.1"/>
    </source>
</evidence>
<proteinExistence type="predicted"/>
<dbReference type="HOGENOM" id="CLU_2500950_0_0_1"/>
<dbReference type="GO" id="GO:0010073">
    <property type="term" value="P:meristem maintenance"/>
    <property type="evidence" value="ECO:0007669"/>
    <property type="project" value="InterPro"/>
</dbReference>
<sequence>MWQQTYEHLGELRLQLESYGFDLFCRTRFRKVDLRLIEHICMRWRPETHTFMFPIEEAAPTLEDAVRILDLRITGSMCILEAVMQP</sequence>
<dbReference type="AlphaFoldDB" id="W1P5Z5"/>
<dbReference type="PANTHER" id="PTHR46033:SF1">
    <property type="entry name" value="PROTEIN MAIN-LIKE 2"/>
    <property type="match status" value="1"/>
</dbReference>
<feature type="domain" description="Aminotransferase-like plant mobile" evidence="1">
    <location>
        <begin position="30"/>
        <end position="79"/>
    </location>
</feature>
<evidence type="ECO:0000313" key="3">
    <source>
        <dbReference type="Proteomes" id="UP000017836"/>
    </source>
</evidence>
<reference evidence="3" key="1">
    <citation type="journal article" date="2013" name="Science">
        <title>The Amborella genome and the evolution of flowering plants.</title>
        <authorList>
            <consortium name="Amborella Genome Project"/>
        </authorList>
    </citation>
    <scope>NUCLEOTIDE SEQUENCE [LARGE SCALE GENOMIC DNA]</scope>
</reference>
<dbReference type="InterPro" id="IPR044824">
    <property type="entry name" value="MAIN-like"/>
</dbReference>
<keyword evidence="3" id="KW-1185">Reference proteome</keyword>
<dbReference type="EMBL" id="KI394634">
    <property type="protein sequence ID" value="ERN02385.1"/>
    <property type="molecule type" value="Genomic_DNA"/>
</dbReference>
<evidence type="ECO:0000259" key="1">
    <source>
        <dbReference type="Pfam" id="PF10536"/>
    </source>
</evidence>
<accession>W1P5Z5</accession>
<dbReference type="InterPro" id="IPR019557">
    <property type="entry name" value="AminoTfrase-like_pln_mobile"/>
</dbReference>
<dbReference type="PANTHER" id="PTHR46033">
    <property type="entry name" value="PROTEIN MAIN-LIKE 2"/>
    <property type="match status" value="1"/>
</dbReference>